<gene>
    <name evidence="4" type="ORF">A2042_05315</name>
</gene>
<feature type="domain" description="NodB homology" evidence="3">
    <location>
        <begin position="61"/>
        <end position="267"/>
    </location>
</feature>
<dbReference type="InterPro" id="IPR011330">
    <property type="entry name" value="Glyco_hydro/deAcase_b/a-brl"/>
</dbReference>
<proteinExistence type="predicted"/>
<evidence type="ECO:0000259" key="3">
    <source>
        <dbReference type="PROSITE" id="PS51677"/>
    </source>
</evidence>
<evidence type="ECO:0000256" key="2">
    <source>
        <dbReference type="ARBA" id="ARBA00022729"/>
    </source>
</evidence>
<dbReference type="PROSITE" id="PS51677">
    <property type="entry name" value="NODB"/>
    <property type="match status" value="1"/>
</dbReference>
<dbReference type="PANTHER" id="PTHR34216">
    <property type="match status" value="1"/>
</dbReference>
<organism evidence="4 5">
    <name type="scientific">Candidatus Schekmanbacteria bacterium GWA2_38_11</name>
    <dbReference type="NCBI Taxonomy" id="1817876"/>
    <lineage>
        <taxon>Bacteria</taxon>
        <taxon>Candidatus Schekmaniibacteriota</taxon>
    </lineage>
</organism>
<dbReference type="PANTHER" id="PTHR34216:SF3">
    <property type="entry name" value="POLY-BETA-1,6-N-ACETYL-D-GLUCOSAMINE N-DEACETYLASE"/>
    <property type="match status" value="1"/>
</dbReference>
<protein>
    <recommendedName>
        <fullName evidence="3">NodB homology domain-containing protein</fullName>
    </recommendedName>
</protein>
<dbReference type="GO" id="GO:0005975">
    <property type="term" value="P:carbohydrate metabolic process"/>
    <property type="evidence" value="ECO:0007669"/>
    <property type="project" value="InterPro"/>
</dbReference>
<reference evidence="4 5" key="1">
    <citation type="journal article" date="2016" name="Nat. Commun.">
        <title>Thousands of microbial genomes shed light on interconnected biogeochemical processes in an aquifer system.</title>
        <authorList>
            <person name="Anantharaman K."/>
            <person name="Brown C.T."/>
            <person name="Hug L.A."/>
            <person name="Sharon I."/>
            <person name="Castelle C.J."/>
            <person name="Probst A.J."/>
            <person name="Thomas B.C."/>
            <person name="Singh A."/>
            <person name="Wilkins M.J."/>
            <person name="Karaoz U."/>
            <person name="Brodie E.L."/>
            <person name="Williams K.H."/>
            <person name="Hubbard S.S."/>
            <person name="Banfield J.F."/>
        </authorList>
    </citation>
    <scope>NUCLEOTIDE SEQUENCE [LARGE SCALE GENOMIC DNA]</scope>
</reference>
<evidence type="ECO:0000256" key="1">
    <source>
        <dbReference type="ARBA" id="ARBA00004613"/>
    </source>
</evidence>
<comment type="subcellular location">
    <subcellularLocation>
        <location evidence="1">Secreted</location>
    </subcellularLocation>
</comment>
<evidence type="ECO:0000313" key="5">
    <source>
        <dbReference type="Proteomes" id="UP000178526"/>
    </source>
</evidence>
<dbReference type="SUPFAM" id="SSF88713">
    <property type="entry name" value="Glycoside hydrolase/deacetylase"/>
    <property type="match status" value="1"/>
</dbReference>
<dbReference type="InterPro" id="IPR051398">
    <property type="entry name" value="Polysacch_Deacetylase"/>
</dbReference>
<dbReference type="AlphaFoldDB" id="A0A1F7RGK9"/>
<accession>A0A1F7RGK9</accession>
<comment type="caution">
    <text evidence="4">The sequence shown here is derived from an EMBL/GenBank/DDBJ whole genome shotgun (WGS) entry which is preliminary data.</text>
</comment>
<dbReference type="Gene3D" id="3.20.20.370">
    <property type="entry name" value="Glycoside hydrolase/deacetylase"/>
    <property type="match status" value="1"/>
</dbReference>
<dbReference type="EMBL" id="MGDB01000095">
    <property type="protein sequence ID" value="OGL40571.1"/>
    <property type="molecule type" value="Genomic_DNA"/>
</dbReference>
<dbReference type="Pfam" id="PF01522">
    <property type="entry name" value="Polysacc_deac_1"/>
    <property type="match status" value="1"/>
</dbReference>
<dbReference type="CDD" id="cd10918">
    <property type="entry name" value="CE4_NodB_like_5s_6s"/>
    <property type="match status" value="1"/>
</dbReference>
<keyword evidence="2" id="KW-0732">Signal</keyword>
<dbReference type="GO" id="GO:0016810">
    <property type="term" value="F:hydrolase activity, acting on carbon-nitrogen (but not peptide) bonds"/>
    <property type="evidence" value="ECO:0007669"/>
    <property type="project" value="InterPro"/>
</dbReference>
<name>A0A1F7RGK9_9BACT</name>
<dbReference type="Proteomes" id="UP000178526">
    <property type="component" value="Unassembled WGS sequence"/>
</dbReference>
<sequence>MRSFLNRNHSGGVKILLYHHIPKNKKELFKNQINYLANNYQFITPVQFRDFIGGRYSFSGIKLLITFDDGFKSNLAVAEEILKPLGIKGIFFIPPDFIELIDNERQKDFISQKIYDGEITNSCITSDMKPLTWQDLEYLLEQGHTIGSHTKTHSRLSNLHSKDELYDEIIESGDLLEKKLGVPIDYFAYPFGNIDSINKPAMELIKQRYRYCFSGIRGINSPSQSSYTILRDTVYIDDPPMYVRLIIEGGIDSLYRRKILRLLELAK</sequence>
<dbReference type="GO" id="GO:0005576">
    <property type="term" value="C:extracellular region"/>
    <property type="evidence" value="ECO:0007669"/>
    <property type="project" value="UniProtKB-SubCell"/>
</dbReference>
<dbReference type="InterPro" id="IPR002509">
    <property type="entry name" value="NODB_dom"/>
</dbReference>
<evidence type="ECO:0000313" key="4">
    <source>
        <dbReference type="EMBL" id="OGL40571.1"/>
    </source>
</evidence>